<name>A0A419W3D9_9BACT</name>
<feature type="coiled-coil region" evidence="1">
    <location>
        <begin position="222"/>
        <end position="249"/>
    </location>
</feature>
<accession>A0A419W3D9</accession>
<gene>
    <name evidence="2" type="ORF">BC643_0153</name>
</gene>
<protein>
    <submittedName>
        <fullName evidence="2">Uncharacterized protein</fullName>
    </submittedName>
</protein>
<evidence type="ECO:0000313" key="2">
    <source>
        <dbReference type="EMBL" id="RKD89820.1"/>
    </source>
</evidence>
<keyword evidence="1" id="KW-0175">Coiled coil</keyword>
<keyword evidence="3" id="KW-1185">Reference proteome</keyword>
<evidence type="ECO:0000313" key="3">
    <source>
        <dbReference type="Proteomes" id="UP000283387"/>
    </source>
</evidence>
<dbReference type="Proteomes" id="UP000283387">
    <property type="component" value="Unassembled WGS sequence"/>
</dbReference>
<dbReference type="EMBL" id="RAPN01000001">
    <property type="protein sequence ID" value="RKD89820.1"/>
    <property type="molecule type" value="Genomic_DNA"/>
</dbReference>
<evidence type="ECO:0000256" key="1">
    <source>
        <dbReference type="SAM" id="Coils"/>
    </source>
</evidence>
<proteinExistence type="predicted"/>
<dbReference type="RefSeq" id="WP_120271269.1">
    <property type="nucleotide sequence ID" value="NZ_RAPN01000001.1"/>
</dbReference>
<sequence>MFVYDFIEKIGKIEVKYSRKFRKRYLTFTEEFSSEQEYNERLDEYLNEFRKEIQSLPFSLNSKQSRKAFLHNLYDEFLYTREHLNEQFIQLISQSHDCISLQKVRFKCCFPKYFQKKYLKKARTAYRKLHIVFTLRIDKIENAVDVLKLTALNDGIEIDTSNWSSQKRFKTNLSSPELAYLSFRIMEKVSVDPNFNRTHLSRILAENFSTKKAEFPKAAQIRKQFTEVNDNVKNRVESLLEELARANTV</sequence>
<comment type="caution">
    <text evidence="2">The sequence shown here is derived from an EMBL/GenBank/DDBJ whole genome shotgun (WGS) entry which is preliminary data.</text>
</comment>
<organism evidence="2 3">
    <name type="scientific">Mangrovibacterium diazotrophicum</name>
    <dbReference type="NCBI Taxonomy" id="1261403"/>
    <lineage>
        <taxon>Bacteria</taxon>
        <taxon>Pseudomonadati</taxon>
        <taxon>Bacteroidota</taxon>
        <taxon>Bacteroidia</taxon>
        <taxon>Marinilabiliales</taxon>
        <taxon>Prolixibacteraceae</taxon>
        <taxon>Mangrovibacterium</taxon>
    </lineage>
</organism>
<reference evidence="2 3" key="1">
    <citation type="submission" date="2018-09" db="EMBL/GenBank/DDBJ databases">
        <title>Genomic Encyclopedia of Archaeal and Bacterial Type Strains, Phase II (KMG-II): from individual species to whole genera.</title>
        <authorList>
            <person name="Goeker M."/>
        </authorList>
    </citation>
    <scope>NUCLEOTIDE SEQUENCE [LARGE SCALE GENOMIC DNA]</scope>
    <source>
        <strain evidence="2 3">DSM 27148</strain>
    </source>
</reference>
<dbReference type="AlphaFoldDB" id="A0A419W3D9"/>